<keyword evidence="2" id="KW-1185">Reference proteome</keyword>
<name>A0A7R7XGY7_9EURO</name>
<evidence type="ECO:0000313" key="1">
    <source>
        <dbReference type="EMBL" id="BCS21352.1"/>
    </source>
</evidence>
<dbReference type="AlphaFoldDB" id="A0A7R7XGY7"/>
<reference evidence="1" key="1">
    <citation type="submission" date="2021-01" db="EMBL/GenBank/DDBJ databases">
        <authorList>
            <consortium name="Aspergillus puulaauensis MK2 genome sequencing consortium"/>
            <person name="Kazuki M."/>
            <person name="Futagami T."/>
        </authorList>
    </citation>
    <scope>NUCLEOTIDE SEQUENCE</scope>
    <source>
        <strain evidence="1">MK2</strain>
    </source>
</reference>
<dbReference type="RefSeq" id="XP_041553546.1">
    <property type="nucleotide sequence ID" value="XM_041700575.1"/>
</dbReference>
<gene>
    <name evidence="1" type="ORF">APUU_21784S</name>
</gene>
<sequence length="102" mass="11193">MHAWQSMDKSDNMSPLYTLSVTDPQANLSFGVLGILLPPLGFSFPLPEKFGIAMWPSNTQSLMPNCSNYARSLVPSCNLYRSARSTVASTFRSQIYALTSPA</sequence>
<accession>A0A7R7XGY7</accession>
<reference evidence="1" key="2">
    <citation type="submission" date="2021-02" db="EMBL/GenBank/DDBJ databases">
        <title>Aspergillus puulaauensis MK2 genome sequence.</title>
        <authorList>
            <person name="Futagami T."/>
            <person name="Mori K."/>
            <person name="Kadooka C."/>
            <person name="Tanaka T."/>
        </authorList>
    </citation>
    <scope>NUCLEOTIDE SEQUENCE</scope>
    <source>
        <strain evidence="1">MK2</strain>
    </source>
</reference>
<dbReference type="Proteomes" id="UP000654913">
    <property type="component" value="Chromosome 2"/>
</dbReference>
<dbReference type="KEGG" id="apuu:APUU_21784S"/>
<proteinExistence type="predicted"/>
<dbReference type="EMBL" id="AP024444">
    <property type="protein sequence ID" value="BCS21352.1"/>
    <property type="molecule type" value="Genomic_DNA"/>
</dbReference>
<evidence type="ECO:0000313" key="2">
    <source>
        <dbReference type="Proteomes" id="UP000654913"/>
    </source>
</evidence>
<organism evidence="1 2">
    <name type="scientific">Aspergillus puulaauensis</name>
    <dbReference type="NCBI Taxonomy" id="1220207"/>
    <lineage>
        <taxon>Eukaryota</taxon>
        <taxon>Fungi</taxon>
        <taxon>Dikarya</taxon>
        <taxon>Ascomycota</taxon>
        <taxon>Pezizomycotina</taxon>
        <taxon>Eurotiomycetes</taxon>
        <taxon>Eurotiomycetidae</taxon>
        <taxon>Eurotiales</taxon>
        <taxon>Aspergillaceae</taxon>
        <taxon>Aspergillus</taxon>
    </lineage>
</organism>
<protein>
    <submittedName>
        <fullName evidence="1">Uncharacterized protein</fullName>
    </submittedName>
</protein>
<dbReference type="GeneID" id="64971357"/>